<dbReference type="Proteomes" id="UP000664859">
    <property type="component" value="Unassembled WGS sequence"/>
</dbReference>
<protein>
    <submittedName>
        <fullName evidence="4">Acetylornithine deacetylase</fullName>
    </submittedName>
</protein>
<keyword evidence="2" id="KW-0378">Hydrolase</keyword>
<dbReference type="PANTHER" id="PTHR43808:SF3">
    <property type="entry name" value="ACETYLORNITHINE DEACETYLASE"/>
    <property type="match status" value="1"/>
</dbReference>
<evidence type="ECO:0000256" key="2">
    <source>
        <dbReference type="ARBA" id="ARBA00022801"/>
    </source>
</evidence>
<dbReference type="InterPro" id="IPR050072">
    <property type="entry name" value="Peptidase_M20A"/>
</dbReference>
<accession>A0A835ZIU8</accession>
<dbReference type="Pfam" id="PF01546">
    <property type="entry name" value="Peptidase_M20"/>
    <property type="match status" value="1"/>
</dbReference>
<dbReference type="InterPro" id="IPR036264">
    <property type="entry name" value="Bact_exopeptidase_dim_dom"/>
</dbReference>
<dbReference type="SUPFAM" id="SSF55031">
    <property type="entry name" value="Bacterial exopeptidase dimerisation domain"/>
    <property type="match status" value="1"/>
</dbReference>
<reference evidence="4" key="1">
    <citation type="submission" date="2021-02" db="EMBL/GenBank/DDBJ databases">
        <title>First Annotated Genome of the Yellow-green Alga Tribonema minus.</title>
        <authorList>
            <person name="Mahan K.M."/>
        </authorList>
    </citation>
    <scope>NUCLEOTIDE SEQUENCE</scope>
    <source>
        <strain evidence="4">UTEX B ZZ1240</strain>
    </source>
</reference>
<evidence type="ECO:0000313" key="5">
    <source>
        <dbReference type="Proteomes" id="UP000664859"/>
    </source>
</evidence>
<dbReference type="GO" id="GO:0016787">
    <property type="term" value="F:hydrolase activity"/>
    <property type="evidence" value="ECO:0007669"/>
    <property type="project" value="UniProtKB-KW"/>
</dbReference>
<dbReference type="Pfam" id="PF07687">
    <property type="entry name" value="M20_dimer"/>
    <property type="match status" value="1"/>
</dbReference>
<evidence type="ECO:0000313" key="4">
    <source>
        <dbReference type="EMBL" id="KAG5192929.1"/>
    </source>
</evidence>
<evidence type="ECO:0000259" key="3">
    <source>
        <dbReference type="Pfam" id="PF07687"/>
    </source>
</evidence>
<feature type="non-terminal residue" evidence="4">
    <location>
        <position position="446"/>
    </location>
</feature>
<organism evidence="4 5">
    <name type="scientific">Tribonema minus</name>
    <dbReference type="NCBI Taxonomy" id="303371"/>
    <lineage>
        <taxon>Eukaryota</taxon>
        <taxon>Sar</taxon>
        <taxon>Stramenopiles</taxon>
        <taxon>Ochrophyta</taxon>
        <taxon>PX clade</taxon>
        <taxon>Xanthophyceae</taxon>
        <taxon>Tribonematales</taxon>
        <taxon>Tribonemataceae</taxon>
        <taxon>Tribonema</taxon>
    </lineage>
</organism>
<dbReference type="Gene3D" id="3.30.70.360">
    <property type="match status" value="1"/>
</dbReference>
<gene>
    <name evidence="4" type="ORF">JKP88DRAFT_182537</name>
</gene>
<dbReference type="GO" id="GO:0046872">
    <property type="term" value="F:metal ion binding"/>
    <property type="evidence" value="ECO:0007669"/>
    <property type="project" value="UniProtKB-KW"/>
</dbReference>
<dbReference type="EMBL" id="JAFCMP010000001">
    <property type="protein sequence ID" value="KAG5192929.1"/>
    <property type="molecule type" value="Genomic_DNA"/>
</dbReference>
<dbReference type="SUPFAM" id="SSF53187">
    <property type="entry name" value="Zn-dependent exopeptidases"/>
    <property type="match status" value="1"/>
</dbReference>
<dbReference type="OrthoDB" id="7832001at2759"/>
<dbReference type="Gene3D" id="3.40.630.10">
    <property type="entry name" value="Zn peptidases"/>
    <property type="match status" value="2"/>
</dbReference>
<sequence length="446" mass="48320">MSAMAETASTSTAAAVVSQIVMNEDRFLSILEKLIGQVATLQNNPSQGLVPREDNAGDIVLEALKPYTVENGGPLLVERVHFTEGRGNILVRYPGTGDKTVSFLGSHLDVVPANPETWEVDPFHLSRDGDMLYGRGTTDCLGHVALITDLFCSLAEAKPALARTVVGVFIANEENGEIEGVGIDGLNSSGKLDELNLKNGPVMWVDSADSQPCIGTAGNLQWSVRAHGKLFHSGLPHQAINPLELAMEAVAEIQKRFYRDFPPHPEEARYNYKTPSTMKPTQMECAKGSVNQIPPHATIMGDCRVTPFYKVADVRAAIEAYVADLNNNLAQLPTRGPCSKYELPDRKGRIELTWIFDGEDGIACSLDSEGNAALVGATRDVTGDAQPYSISGSLPLVRWMQDNGFDVQICGYGLSSRYHAENECCSLSKMKEATRILAAVIARLEA</sequence>
<keyword evidence="1" id="KW-0479">Metal-binding</keyword>
<keyword evidence="5" id="KW-1185">Reference proteome</keyword>
<dbReference type="PANTHER" id="PTHR43808">
    <property type="entry name" value="ACETYLORNITHINE DEACETYLASE"/>
    <property type="match status" value="1"/>
</dbReference>
<name>A0A835ZIU8_9STRA</name>
<dbReference type="InterPro" id="IPR011650">
    <property type="entry name" value="Peptidase_M20_dimer"/>
</dbReference>
<feature type="domain" description="Peptidase M20 dimerisation" evidence="3">
    <location>
        <begin position="214"/>
        <end position="326"/>
    </location>
</feature>
<dbReference type="InterPro" id="IPR002933">
    <property type="entry name" value="Peptidase_M20"/>
</dbReference>
<dbReference type="AlphaFoldDB" id="A0A835ZIU8"/>
<proteinExistence type="predicted"/>
<comment type="caution">
    <text evidence="4">The sequence shown here is derived from an EMBL/GenBank/DDBJ whole genome shotgun (WGS) entry which is preliminary data.</text>
</comment>
<evidence type="ECO:0000256" key="1">
    <source>
        <dbReference type="ARBA" id="ARBA00022723"/>
    </source>
</evidence>